<dbReference type="AlphaFoldDB" id="A0AAV1CSZ4"/>
<evidence type="ECO:0000256" key="8">
    <source>
        <dbReference type="ARBA" id="ARBA00023136"/>
    </source>
</evidence>
<evidence type="ECO:0000256" key="9">
    <source>
        <dbReference type="ARBA" id="ARBA00047280"/>
    </source>
</evidence>
<feature type="transmembrane region" description="Helical" evidence="11">
    <location>
        <begin position="220"/>
        <end position="241"/>
    </location>
</feature>
<evidence type="ECO:0000256" key="7">
    <source>
        <dbReference type="ARBA" id="ARBA00022989"/>
    </source>
</evidence>
<feature type="transmembrane region" description="Helical" evidence="11">
    <location>
        <begin position="20"/>
        <end position="44"/>
    </location>
</feature>
<dbReference type="InterPro" id="IPR003675">
    <property type="entry name" value="Rce1/LyrA-like_dom"/>
</dbReference>
<evidence type="ECO:0000313" key="14">
    <source>
        <dbReference type="Proteomes" id="UP001161247"/>
    </source>
</evidence>
<evidence type="ECO:0000256" key="10">
    <source>
        <dbReference type="ARBA" id="ARBA00049729"/>
    </source>
</evidence>
<feature type="transmembrane region" description="Helical" evidence="11">
    <location>
        <begin position="179"/>
        <end position="200"/>
    </location>
</feature>
<evidence type="ECO:0000256" key="6">
    <source>
        <dbReference type="ARBA" id="ARBA00022824"/>
    </source>
</evidence>
<gene>
    <name evidence="13" type="ORF">OLC1_LOCUS8159</name>
</gene>
<keyword evidence="14" id="KW-1185">Reference proteome</keyword>
<dbReference type="Pfam" id="PF02517">
    <property type="entry name" value="Rce1-like"/>
    <property type="match status" value="1"/>
</dbReference>
<reference evidence="13" key="1">
    <citation type="submission" date="2023-03" db="EMBL/GenBank/DDBJ databases">
        <authorList>
            <person name="Julca I."/>
        </authorList>
    </citation>
    <scope>NUCLEOTIDE SEQUENCE</scope>
</reference>
<keyword evidence="8 11" id="KW-0472">Membrane</keyword>
<comment type="catalytic activity">
    <reaction evidence="9">
        <text>Hydrolyzes the peptide bond -P2-(S-farnesyl or geranylgeranyl)C-P1'-P2'-P3'-COOH where P1' and P2' are amino acids with aliphatic sidechains and P3' is any C-terminal residue.</text>
        <dbReference type="EC" id="3.4.26.1"/>
    </reaction>
</comment>
<organism evidence="13 14">
    <name type="scientific">Oldenlandia corymbosa var. corymbosa</name>
    <dbReference type="NCBI Taxonomy" id="529605"/>
    <lineage>
        <taxon>Eukaryota</taxon>
        <taxon>Viridiplantae</taxon>
        <taxon>Streptophyta</taxon>
        <taxon>Embryophyta</taxon>
        <taxon>Tracheophyta</taxon>
        <taxon>Spermatophyta</taxon>
        <taxon>Magnoliopsida</taxon>
        <taxon>eudicotyledons</taxon>
        <taxon>Gunneridae</taxon>
        <taxon>Pentapetalae</taxon>
        <taxon>asterids</taxon>
        <taxon>lamiids</taxon>
        <taxon>Gentianales</taxon>
        <taxon>Rubiaceae</taxon>
        <taxon>Rubioideae</taxon>
        <taxon>Spermacoceae</taxon>
        <taxon>Hedyotis-Oldenlandia complex</taxon>
        <taxon>Oldenlandia</taxon>
    </lineage>
</organism>
<evidence type="ECO:0000256" key="4">
    <source>
        <dbReference type="ARBA" id="ARBA00022692"/>
    </source>
</evidence>
<evidence type="ECO:0000259" key="12">
    <source>
        <dbReference type="Pfam" id="PF02517"/>
    </source>
</evidence>
<dbReference type="InterPro" id="IPR039731">
    <property type="entry name" value="Rce1"/>
</dbReference>
<feature type="transmembrane region" description="Helical" evidence="11">
    <location>
        <begin position="65"/>
        <end position="83"/>
    </location>
</feature>
<accession>A0AAV1CSZ4</accession>
<comment type="subcellular location">
    <subcellularLocation>
        <location evidence="1">Endoplasmic reticulum membrane</location>
        <topology evidence="1">Multi-pass membrane protein</topology>
    </subcellularLocation>
</comment>
<dbReference type="EC" id="3.4.26.1" evidence="10"/>
<keyword evidence="6" id="KW-0256">Endoplasmic reticulum</keyword>
<feature type="transmembrane region" description="Helical" evidence="11">
    <location>
        <begin position="273"/>
        <end position="291"/>
    </location>
</feature>
<sequence>MLMGTPLMAQQGEEVLGSDGGVSASVAVLACAAMAVLYVAILYAPTFILRLPPPVSYEAFVIRRFICATISSLLSLIATALILPIRWRMTDVFSAYGMRWDHVWQAFILPLSLTSLMYAGSFVKKILHVLDSHKEHQVEGGAVFMSKIASMGTNVSAWRNYIVAPVTEELVFRACMLPLLLCAGFKTYTAIFLCPIFFSLAHLNHMLEFYIHKDYSLLNASMAVAFQLGYTVVFGSYASFLFVRTGHLISPLVAHMFCNYMGIPAFFSRRRGVIVSLVFLAGLLGFCWLLFPLTSPDLYNYGTQSCKCWHRFCTWNPVGSQ</sequence>
<evidence type="ECO:0000256" key="1">
    <source>
        <dbReference type="ARBA" id="ARBA00004477"/>
    </source>
</evidence>
<dbReference type="Proteomes" id="UP001161247">
    <property type="component" value="Chromosome 3"/>
</dbReference>
<protein>
    <recommendedName>
        <fullName evidence="10">intramembrane prenyl-peptidase Rce1</fullName>
        <ecNumber evidence="10">3.4.26.1</ecNumber>
    </recommendedName>
</protein>
<feature type="transmembrane region" description="Helical" evidence="11">
    <location>
        <begin position="103"/>
        <end position="123"/>
    </location>
</feature>
<dbReference type="GO" id="GO:0071586">
    <property type="term" value="P:CAAX-box protein processing"/>
    <property type="evidence" value="ECO:0007669"/>
    <property type="project" value="InterPro"/>
</dbReference>
<dbReference type="PANTHER" id="PTHR13046:SF0">
    <property type="entry name" value="CAAX PRENYL PROTEASE 2"/>
    <property type="match status" value="1"/>
</dbReference>
<comment type="similarity">
    <text evidence="2">Belongs to the peptidase U48 family.</text>
</comment>
<dbReference type="GO" id="GO:0004222">
    <property type="term" value="F:metalloendopeptidase activity"/>
    <property type="evidence" value="ECO:0007669"/>
    <property type="project" value="InterPro"/>
</dbReference>
<name>A0AAV1CSZ4_OLDCO</name>
<feature type="domain" description="CAAX prenyl protease 2/Lysostaphin resistance protein A-like" evidence="12">
    <location>
        <begin position="157"/>
        <end position="261"/>
    </location>
</feature>
<keyword evidence="4 11" id="KW-0812">Transmembrane</keyword>
<keyword evidence="3" id="KW-0645">Protease</keyword>
<evidence type="ECO:0000313" key="13">
    <source>
        <dbReference type="EMBL" id="CAI9097757.1"/>
    </source>
</evidence>
<evidence type="ECO:0000256" key="11">
    <source>
        <dbReference type="SAM" id="Phobius"/>
    </source>
</evidence>
<proteinExistence type="inferred from homology"/>
<dbReference type="GO" id="GO:0005789">
    <property type="term" value="C:endoplasmic reticulum membrane"/>
    <property type="evidence" value="ECO:0007669"/>
    <property type="project" value="UniProtKB-SubCell"/>
</dbReference>
<keyword evidence="7 11" id="KW-1133">Transmembrane helix</keyword>
<dbReference type="PANTHER" id="PTHR13046">
    <property type="entry name" value="PROTEASE U48 CAAX PRENYL PROTEASE RCE1"/>
    <property type="match status" value="1"/>
</dbReference>
<keyword evidence="5" id="KW-0378">Hydrolase</keyword>
<evidence type="ECO:0000256" key="5">
    <source>
        <dbReference type="ARBA" id="ARBA00022801"/>
    </source>
</evidence>
<dbReference type="EMBL" id="OX459120">
    <property type="protein sequence ID" value="CAI9097757.1"/>
    <property type="molecule type" value="Genomic_DNA"/>
</dbReference>
<evidence type="ECO:0000256" key="3">
    <source>
        <dbReference type="ARBA" id="ARBA00022670"/>
    </source>
</evidence>
<evidence type="ECO:0000256" key="2">
    <source>
        <dbReference type="ARBA" id="ARBA00006897"/>
    </source>
</evidence>